<accession>A0AB39TVZ3</accession>
<evidence type="ECO:0008006" key="2">
    <source>
        <dbReference type="Google" id="ProtNLM"/>
    </source>
</evidence>
<sequence>MADIQRRLAALASGRPGRPPRSSGRPVDAAAVRELEAYLGAPLPAAVALFLTEIGLGVGPYGGFLAPEKIRYEVQLDRDDCADDGIPVPDLAAPFPITAQDVRARPYPVRPLPLDGAVRIGQQGCGRWTVLALTGELAGTVWDLDGEWAERTEWRPAAHWPEEPPASGPVHFLDWVERWLDRQ</sequence>
<name>A0AB39TVZ3_9ACTN</name>
<dbReference type="EMBL" id="CP163445">
    <property type="protein sequence ID" value="XDQ83269.1"/>
    <property type="molecule type" value="Genomic_DNA"/>
</dbReference>
<dbReference type="SUPFAM" id="SSF160631">
    <property type="entry name" value="SMI1/KNR4-like"/>
    <property type="match status" value="1"/>
</dbReference>
<dbReference type="InterPro" id="IPR037883">
    <property type="entry name" value="Knr4/Smi1-like_sf"/>
</dbReference>
<dbReference type="AlphaFoldDB" id="A0AB39TVZ3"/>
<organism evidence="1">
    <name type="scientific">Streptomyces sp. Y1</name>
    <dbReference type="NCBI Taxonomy" id="3238634"/>
    <lineage>
        <taxon>Bacteria</taxon>
        <taxon>Bacillati</taxon>
        <taxon>Actinomycetota</taxon>
        <taxon>Actinomycetes</taxon>
        <taxon>Kitasatosporales</taxon>
        <taxon>Streptomycetaceae</taxon>
        <taxon>Streptomyces</taxon>
    </lineage>
</organism>
<gene>
    <name evidence="1" type="ORF">AB2U05_34580</name>
</gene>
<evidence type="ECO:0000313" key="1">
    <source>
        <dbReference type="EMBL" id="XDQ83269.1"/>
    </source>
</evidence>
<protein>
    <recommendedName>
        <fullName evidence="2">SMI1/KNR4 family protein</fullName>
    </recommendedName>
</protein>
<proteinExistence type="predicted"/>
<reference evidence="1" key="1">
    <citation type="submission" date="2024-07" db="EMBL/GenBank/DDBJ databases">
        <authorList>
            <person name="Yu S.T."/>
        </authorList>
    </citation>
    <scope>NUCLEOTIDE SEQUENCE</scope>
    <source>
        <strain evidence="1">Y1</strain>
    </source>
</reference>
<dbReference type="RefSeq" id="WP_369185437.1">
    <property type="nucleotide sequence ID" value="NZ_CP163445.1"/>
</dbReference>